<protein>
    <submittedName>
        <fullName evidence="7">Azurin</fullName>
    </submittedName>
</protein>
<sequence length="519" mass="57939">MSRLLIALFLASACARAVEPAAFSIKTMTAQMKYDVTELLAEPGQPVKVTFENGDDLPHNLVFCQPGTDTAAMALKQMEKPEEALKRNWLPDDPRIWAHSKMLNPHEKEVISFSAPQKPGSYPYVCTFPGHALTMSGVLKVAPMGDRLHDLKFALYLGNWKELPDFSKLTPHREGVIEDNLLQVKLDDYKNEFGVVFTGKLTAPRKGSYRFYLSSDDGSRILIDGKEIVSYDGIHPSGDIKEQGVTLEKGEHEFRLEYFQARSQVELYAAWKGADTQITPLSKWLHPRWKGGAKNQKEYEPIPLLVKDEAVIYRNFIQGAGNRGIGVGYPGGVNIAWSAESMNLALIWRGAFMDAARHWNSRGGGHEKPLGYDVLQPTGEATPAFFVTEKPEAEWPKWDKTKRYEGFHWGGYSLDAKRRPTFRYTWQGVEVEESFSTEGDGNKPDGKAKLIRTVKVAGKLPAHAWYRIGNGAFENKDGGFFSKGMPGYRISAAGAQIAGQNLVIPAQTGTMTITYQWAQ</sequence>
<keyword evidence="1" id="KW-0813">Transport</keyword>
<dbReference type="Pfam" id="PF07691">
    <property type="entry name" value="PA14"/>
    <property type="match status" value="1"/>
</dbReference>
<dbReference type="Proteomes" id="UP000590740">
    <property type="component" value="Unassembled WGS sequence"/>
</dbReference>
<accession>A0A7W8DJM1</accession>
<comment type="caution">
    <text evidence="7">The sequence shown here is derived from an EMBL/GenBank/DDBJ whole genome shotgun (WGS) entry which is preliminary data.</text>
</comment>
<feature type="signal peptide" evidence="5">
    <location>
        <begin position="1"/>
        <end position="17"/>
    </location>
</feature>
<evidence type="ECO:0000256" key="1">
    <source>
        <dbReference type="ARBA" id="ARBA00022448"/>
    </source>
</evidence>
<keyword evidence="2" id="KW-0479">Metal-binding</keyword>
<dbReference type="InterPro" id="IPR028871">
    <property type="entry name" value="BlueCu_1_BS"/>
</dbReference>
<dbReference type="RefSeq" id="WP_184339117.1">
    <property type="nucleotide sequence ID" value="NZ_JACHIG010000003.1"/>
</dbReference>
<organism evidence="7 8">
    <name type="scientific">Prosthecobacter vanneervenii</name>
    <dbReference type="NCBI Taxonomy" id="48466"/>
    <lineage>
        <taxon>Bacteria</taxon>
        <taxon>Pseudomonadati</taxon>
        <taxon>Verrucomicrobiota</taxon>
        <taxon>Verrucomicrobiia</taxon>
        <taxon>Verrucomicrobiales</taxon>
        <taxon>Verrucomicrobiaceae</taxon>
        <taxon>Prosthecobacter</taxon>
    </lineage>
</organism>
<dbReference type="GO" id="GO:0009055">
    <property type="term" value="F:electron transfer activity"/>
    <property type="evidence" value="ECO:0007669"/>
    <property type="project" value="InterPro"/>
</dbReference>
<dbReference type="InterPro" id="IPR050845">
    <property type="entry name" value="Cu-binding_ET"/>
</dbReference>
<evidence type="ECO:0000256" key="3">
    <source>
        <dbReference type="ARBA" id="ARBA00022982"/>
    </source>
</evidence>
<dbReference type="SUPFAM" id="SSF56988">
    <property type="entry name" value="Anthrax protective antigen"/>
    <property type="match status" value="1"/>
</dbReference>
<evidence type="ECO:0000256" key="2">
    <source>
        <dbReference type="ARBA" id="ARBA00022723"/>
    </source>
</evidence>
<name>A0A7W8DJM1_9BACT</name>
<dbReference type="PROSITE" id="PS00196">
    <property type="entry name" value="COPPER_BLUE"/>
    <property type="match status" value="1"/>
</dbReference>
<keyword evidence="8" id="KW-1185">Reference proteome</keyword>
<gene>
    <name evidence="7" type="ORF">HNQ65_001757</name>
</gene>
<dbReference type="SUPFAM" id="SSF49503">
    <property type="entry name" value="Cupredoxins"/>
    <property type="match status" value="1"/>
</dbReference>
<keyword evidence="3" id="KW-0249">Electron transport</keyword>
<proteinExistence type="predicted"/>
<dbReference type="GO" id="GO:0005507">
    <property type="term" value="F:copper ion binding"/>
    <property type="evidence" value="ECO:0007669"/>
    <property type="project" value="InterPro"/>
</dbReference>
<evidence type="ECO:0000313" key="7">
    <source>
        <dbReference type="EMBL" id="MBB5032180.1"/>
    </source>
</evidence>
<feature type="domain" description="PA14" evidence="6">
    <location>
        <begin position="146"/>
        <end position="285"/>
    </location>
</feature>
<keyword evidence="5" id="KW-0732">Signal</keyword>
<dbReference type="PROSITE" id="PS51820">
    <property type="entry name" value="PA14"/>
    <property type="match status" value="1"/>
</dbReference>
<dbReference type="PANTHER" id="PTHR38439:SF3">
    <property type="entry name" value="COPPER-RESISTANT CUPROPROTEIN COPI"/>
    <property type="match status" value="1"/>
</dbReference>
<evidence type="ECO:0000259" key="6">
    <source>
        <dbReference type="PROSITE" id="PS51820"/>
    </source>
</evidence>
<dbReference type="InterPro" id="IPR008972">
    <property type="entry name" value="Cupredoxin"/>
</dbReference>
<keyword evidence="4" id="KW-0186">Copper</keyword>
<dbReference type="InterPro" id="IPR011658">
    <property type="entry name" value="PA14_dom"/>
</dbReference>
<dbReference type="Gene3D" id="3.90.182.10">
    <property type="entry name" value="Toxin - Anthrax Protective Antigen,domain 1"/>
    <property type="match status" value="1"/>
</dbReference>
<evidence type="ECO:0000256" key="4">
    <source>
        <dbReference type="ARBA" id="ARBA00023008"/>
    </source>
</evidence>
<dbReference type="InterPro" id="IPR037524">
    <property type="entry name" value="PA14/GLEYA"/>
</dbReference>
<dbReference type="Pfam" id="PF00127">
    <property type="entry name" value="Copper-bind"/>
    <property type="match status" value="1"/>
</dbReference>
<evidence type="ECO:0000256" key="5">
    <source>
        <dbReference type="SAM" id="SignalP"/>
    </source>
</evidence>
<feature type="chain" id="PRO_5031506748" evidence="5">
    <location>
        <begin position="18"/>
        <end position="519"/>
    </location>
</feature>
<dbReference type="PANTHER" id="PTHR38439">
    <property type="entry name" value="AURACYANIN-B"/>
    <property type="match status" value="1"/>
</dbReference>
<reference evidence="7 8" key="1">
    <citation type="submission" date="2020-08" db="EMBL/GenBank/DDBJ databases">
        <title>Genomic Encyclopedia of Type Strains, Phase IV (KMG-IV): sequencing the most valuable type-strain genomes for metagenomic binning, comparative biology and taxonomic classification.</title>
        <authorList>
            <person name="Goeker M."/>
        </authorList>
    </citation>
    <scope>NUCLEOTIDE SEQUENCE [LARGE SCALE GENOMIC DNA]</scope>
    <source>
        <strain evidence="7 8">DSM 12252</strain>
    </source>
</reference>
<dbReference type="EMBL" id="JACHIG010000003">
    <property type="protein sequence ID" value="MBB5032180.1"/>
    <property type="molecule type" value="Genomic_DNA"/>
</dbReference>
<dbReference type="AlphaFoldDB" id="A0A7W8DJM1"/>
<dbReference type="Gene3D" id="2.60.40.420">
    <property type="entry name" value="Cupredoxins - blue copper proteins"/>
    <property type="match status" value="1"/>
</dbReference>
<dbReference type="CDD" id="cd04233">
    <property type="entry name" value="Auracyanin"/>
    <property type="match status" value="1"/>
</dbReference>
<dbReference type="InterPro" id="IPR000923">
    <property type="entry name" value="BlueCu_1"/>
</dbReference>
<dbReference type="SMART" id="SM00758">
    <property type="entry name" value="PA14"/>
    <property type="match status" value="1"/>
</dbReference>
<evidence type="ECO:0000313" key="8">
    <source>
        <dbReference type="Proteomes" id="UP000590740"/>
    </source>
</evidence>